<protein>
    <submittedName>
        <fullName evidence="3">PF05670 domain protein</fullName>
    </submittedName>
</protein>
<feature type="coiled-coil region" evidence="1">
    <location>
        <begin position="292"/>
        <end position="322"/>
    </location>
</feature>
<accession>A0ABN0P5C7</accession>
<dbReference type="EMBL" id="AVQI01000037">
    <property type="protein sequence ID" value="ERK03291.1"/>
    <property type="molecule type" value="Genomic_DNA"/>
</dbReference>
<dbReference type="Proteomes" id="UP000016646">
    <property type="component" value="Unassembled WGS sequence"/>
</dbReference>
<dbReference type="RefSeq" id="WP_021495574.1">
    <property type="nucleotide sequence ID" value="NZ_AVQI01000037.1"/>
</dbReference>
<keyword evidence="1" id="KW-0175">Coiled coil</keyword>
<evidence type="ECO:0000313" key="3">
    <source>
        <dbReference type="EMBL" id="ERK03291.1"/>
    </source>
</evidence>
<feature type="domain" description="NFACT RNA-binding" evidence="2">
    <location>
        <begin position="359"/>
        <end position="448"/>
    </location>
</feature>
<gene>
    <name evidence="3" type="ORF">HMPREF0860_2391</name>
</gene>
<dbReference type="PANTHER" id="PTHR15239:SF6">
    <property type="entry name" value="RIBOSOME QUALITY CONTROL COMPLEX SUBUNIT NEMF"/>
    <property type="match status" value="1"/>
</dbReference>
<dbReference type="Pfam" id="PF05833">
    <property type="entry name" value="NFACT_N"/>
    <property type="match status" value="2"/>
</dbReference>
<dbReference type="InterPro" id="IPR008532">
    <property type="entry name" value="NFACT_RNA-bd"/>
</dbReference>
<reference evidence="3 4" key="1">
    <citation type="submission" date="2013-08" db="EMBL/GenBank/DDBJ databases">
        <authorList>
            <person name="Durkin A.S."/>
            <person name="Haft D.R."/>
            <person name="McCorrison J."/>
            <person name="Torralba M."/>
            <person name="Gillis M."/>
            <person name="Haft D.H."/>
            <person name="Methe B."/>
            <person name="Sutton G."/>
            <person name="Nelson K.E."/>
        </authorList>
    </citation>
    <scope>NUCLEOTIDE SEQUENCE [LARGE SCALE GENOMIC DNA]</scope>
    <source>
        <strain evidence="3 4">ATCC 35536</strain>
    </source>
</reference>
<proteinExistence type="predicted"/>
<organism evidence="3 4">
    <name type="scientific">Treponema socranskii subsp. socranskii VPI DR56BR1116 = ATCC 35536</name>
    <dbReference type="NCBI Taxonomy" id="1125725"/>
    <lineage>
        <taxon>Bacteria</taxon>
        <taxon>Pseudomonadati</taxon>
        <taxon>Spirochaetota</taxon>
        <taxon>Spirochaetia</taxon>
        <taxon>Spirochaetales</taxon>
        <taxon>Treponemataceae</taxon>
        <taxon>Treponema</taxon>
    </lineage>
</organism>
<dbReference type="InterPro" id="IPR051608">
    <property type="entry name" value="RQC_Subunit_NEMF"/>
</dbReference>
<dbReference type="Gene3D" id="2.30.310.10">
    <property type="entry name" value="ibrinogen binding protein from staphylococcus aureus domain"/>
    <property type="match status" value="1"/>
</dbReference>
<comment type="caution">
    <text evidence="3">The sequence shown here is derived from an EMBL/GenBank/DDBJ whole genome shotgun (WGS) entry which is preliminary data.</text>
</comment>
<dbReference type="PANTHER" id="PTHR15239">
    <property type="entry name" value="NUCLEAR EXPORT MEDIATOR FACTOR NEMF"/>
    <property type="match status" value="1"/>
</dbReference>
<name>A0ABN0P5C7_TRESO</name>
<evidence type="ECO:0000313" key="4">
    <source>
        <dbReference type="Proteomes" id="UP000016646"/>
    </source>
</evidence>
<keyword evidence="4" id="KW-1185">Reference proteome</keyword>
<sequence length="484" mass="55814">MSLNCNEINAILSELDLEGTFIQDIIQPGYDTLVLCTYKNGRALTLFICTAHASCRIHETKRKITRNDKPLRFMEFLKSHIKGSRITFCAQVGFERIIKMTLTHADENFIMYIRLWSGAANIVLCTESNIILDTMYRRPAKGEIAGGTFALPEGERASLQKEHPVRTFGDVEERYAREHPDAAPLSFNEKVDMWYGEHARSLSRAALLAQAEKWYAAQKSKKEGALERLKAKRESFKNAGQYKHQGDLILSFGHLLDGKSEFLECEDYDTGGRVRIKIDPKKNAQENAAAYYERYRKETRGAEQLIHDIEIEEKEIAALDKRYGDIIREQNPVKIEQMLRRNTKPEQQKKKAHPGLDYTVDDWYIIAGRDANENDELLRRHVRGEDMWLHARDFPGGYVFIKNRPGKTVPRDVLLDAANLAVYYSKGRKAGKADVYYTKVKYLRRAKNGQKGLVLPTQEKNIFVALDQRRLDRLDDIRRELSHE</sequence>
<evidence type="ECO:0000256" key="1">
    <source>
        <dbReference type="SAM" id="Coils"/>
    </source>
</evidence>
<evidence type="ECO:0000259" key="2">
    <source>
        <dbReference type="Pfam" id="PF05670"/>
    </source>
</evidence>
<dbReference type="Pfam" id="PF05670">
    <property type="entry name" value="NFACT-R_1"/>
    <property type="match status" value="1"/>
</dbReference>